<protein>
    <submittedName>
        <fullName evidence="2">Protein regulator of cytokinesis 1</fullName>
    </submittedName>
</protein>
<sequence>MSKPRRLSVDHWQSSLVSRITNAKDSLSELWDEMALSEEQRKERLQDSEKLVFDLLDNMVKYEQQQLEEVKRKCSQYRKEYEELRHELGMGPISEAMIPKGLAPSGNWLKSECKALLKKKKERMTEQLQVHQEAKAACDRIGWDLVTGDNISTHIVPTSRIMEWKKQQIEADTVYKDRMERIKELQGAIRRIVNHIGRKQFDDHDIMLVDMDYDKYEAVLSEEIVQGFEDLHTRANQSYTRWYENIQFEYDELMVELQELWDVCIVAECDRFFPKTFNPEIQTVDDIENLRNEIAQLKLKYTEGKIVYDKLREWLALWYEKLEYEDESKNAKDKYNNRGGSLQARLKREAQLRNLVPRVLSELEALCDEFAKTHENIPTAGPGRMHAAEYARWLVQSHEDEKRIDKETKEDQKRAQLAQESRFGVSPSPVKGTSHRPKATPNIHRTITTPASIRKTPRKPMFGLNSSKSLQASIIEPVSTPIDGPKTSSPKEDLIYLSPRRMAFSPALSSIPSSPLSAQRQQPPKSPSRPWRY</sequence>
<evidence type="ECO:0000313" key="2">
    <source>
        <dbReference type="WBParaSite" id="ES5_v2.g7598.t1"/>
    </source>
</evidence>
<dbReference type="WBParaSite" id="ES5_v2.g7598.t1">
    <property type="protein sequence ID" value="ES5_v2.g7598.t1"/>
    <property type="gene ID" value="ES5_v2.g7598"/>
</dbReference>
<organism evidence="1 2">
    <name type="scientific">Panagrolaimus sp. ES5</name>
    <dbReference type="NCBI Taxonomy" id="591445"/>
    <lineage>
        <taxon>Eukaryota</taxon>
        <taxon>Metazoa</taxon>
        <taxon>Ecdysozoa</taxon>
        <taxon>Nematoda</taxon>
        <taxon>Chromadorea</taxon>
        <taxon>Rhabditida</taxon>
        <taxon>Tylenchina</taxon>
        <taxon>Panagrolaimomorpha</taxon>
        <taxon>Panagrolaimoidea</taxon>
        <taxon>Panagrolaimidae</taxon>
        <taxon>Panagrolaimus</taxon>
    </lineage>
</organism>
<accession>A0AC34GSK2</accession>
<proteinExistence type="predicted"/>
<evidence type="ECO:0000313" key="1">
    <source>
        <dbReference type="Proteomes" id="UP000887579"/>
    </source>
</evidence>
<name>A0AC34GSK2_9BILA</name>
<reference evidence="2" key="1">
    <citation type="submission" date="2022-11" db="UniProtKB">
        <authorList>
            <consortium name="WormBaseParasite"/>
        </authorList>
    </citation>
    <scope>IDENTIFICATION</scope>
</reference>
<dbReference type="Proteomes" id="UP000887579">
    <property type="component" value="Unplaced"/>
</dbReference>